<dbReference type="OrthoDB" id="9821394at2759"/>
<comment type="caution">
    <text evidence="3">The sequence shown here is derived from an EMBL/GenBank/DDBJ whole genome shotgun (WGS) entry which is preliminary data.</text>
</comment>
<evidence type="ECO:0000256" key="2">
    <source>
        <dbReference type="SAM" id="MobiDB-lite"/>
    </source>
</evidence>
<dbReference type="PROSITE" id="PS50096">
    <property type="entry name" value="IQ"/>
    <property type="match status" value="3"/>
</dbReference>
<dbReference type="Pfam" id="PF00612">
    <property type="entry name" value="IQ"/>
    <property type="match status" value="4"/>
</dbReference>
<evidence type="ECO:0000256" key="1">
    <source>
        <dbReference type="ARBA" id="ARBA00022737"/>
    </source>
</evidence>
<dbReference type="PANTHER" id="PTHR21633:SF10">
    <property type="entry name" value="IQ MOTIF CONTAINING F4"/>
    <property type="match status" value="1"/>
</dbReference>
<organism evidence="3 4">
    <name type="scientific">Galemys pyrenaicus</name>
    <name type="common">Iberian desman</name>
    <name type="synonym">Pyrenean desman</name>
    <dbReference type="NCBI Taxonomy" id="202257"/>
    <lineage>
        <taxon>Eukaryota</taxon>
        <taxon>Metazoa</taxon>
        <taxon>Chordata</taxon>
        <taxon>Craniata</taxon>
        <taxon>Vertebrata</taxon>
        <taxon>Euteleostomi</taxon>
        <taxon>Mammalia</taxon>
        <taxon>Eutheria</taxon>
        <taxon>Laurasiatheria</taxon>
        <taxon>Eulipotyphla</taxon>
        <taxon>Talpidae</taxon>
        <taxon>Galemys</taxon>
    </lineage>
</organism>
<dbReference type="Gene3D" id="1.20.5.190">
    <property type="match status" value="4"/>
</dbReference>
<feature type="compositionally biased region" description="Acidic residues" evidence="2">
    <location>
        <begin position="123"/>
        <end position="135"/>
    </location>
</feature>
<evidence type="ECO:0000313" key="3">
    <source>
        <dbReference type="EMBL" id="KAG8523947.1"/>
    </source>
</evidence>
<evidence type="ECO:0000313" key="4">
    <source>
        <dbReference type="Proteomes" id="UP000700334"/>
    </source>
</evidence>
<proteinExistence type="predicted"/>
<feature type="compositionally biased region" description="Basic and acidic residues" evidence="2">
    <location>
        <begin position="59"/>
        <end position="71"/>
    </location>
</feature>
<dbReference type="PANTHER" id="PTHR21633">
    <property type="entry name" value="IQ MOTIF CONTAINING F"/>
    <property type="match status" value="1"/>
</dbReference>
<keyword evidence="1" id="KW-0677">Repeat</keyword>
<reference evidence="3" key="1">
    <citation type="journal article" date="2021" name="Evol. Appl.">
        <title>The genome of the Pyrenean desman and the effects of bottlenecks and inbreeding on the genomic landscape of an endangered species.</title>
        <authorList>
            <person name="Escoda L."/>
            <person name="Castresana J."/>
        </authorList>
    </citation>
    <scope>NUCLEOTIDE SEQUENCE</scope>
    <source>
        <strain evidence="3">IBE-C5619</strain>
    </source>
</reference>
<dbReference type="InterPro" id="IPR000048">
    <property type="entry name" value="IQ_motif_EF-hand-BS"/>
</dbReference>
<dbReference type="FunFam" id="1.20.5.190:FF:000014">
    <property type="entry name" value="IQ motif containing F5"/>
    <property type="match status" value="2"/>
</dbReference>
<dbReference type="InterPro" id="IPR039887">
    <property type="entry name" value="IQCF"/>
</dbReference>
<protein>
    <submittedName>
        <fullName evidence="3">IQ domain-containing protein F2</fullName>
    </submittedName>
</protein>
<feature type="region of interest" description="Disordered" evidence="2">
    <location>
        <begin position="38"/>
        <end position="82"/>
    </location>
</feature>
<accession>A0A8J6AVC2</accession>
<dbReference type="SMART" id="SM00015">
    <property type="entry name" value="IQ"/>
    <property type="match status" value="6"/>
</dbReference>
<dbReference type="EMBL" id="JAGFMF010011397">
    <property type="protein sequence ID" value="KAG8523947.1"/>
    <property type="molecule type" value="Genomic_DNA"/>
</dbReference>
<dbReference type="FunFam" id="1.20.5.190:FF:000015">
    <property type="entry name" value="IQ motif containing F5"/>
    <property type="match status" value="2"/>
</dbReference>
<sequence>MALVALSSTLSTVPAWQEGSAQGIQVTVEPFLQETHLLPGEGPGKQHVGEGAENTAALSREKSARAWEKPGRTPVDGTSTVVWTAGPGSAGAKPLVARMQPRVPYSCTGSAKASWLLKKKKEEEEEQEDTSEDNSEAATTIQAWWRGTLVRRTLLHAALRAWVIQCWWRAVLAKLLEQRRRLVLQYHTWQARAVVKLQSLFRMWRVRRHYCRLLNAARIIQAYWRWHNCHGRGFLHGNYKITSNQLGFELDVSLGPHTCRIADCYRGNLVVVVYEDAEEIELIKELKKKNKKKKKVKKDTSEDNSEAATTIQAWWRGTLVRRTLLHAALRAWVIQCWWRLILDRQRQKMQRQALIVYATRERAVVKLQSLVRMWRIHWRYCQVLDAIYVIQCHWRCHQCQTCALLRGHCVVTATHLQFHIEVINP</sequence>
<dbReference type="Proteomes" id="UP000700334">
    <property type="component" value="Unassembled WGS sequence"/>
</dbReference>
<dbReference type="GO" id="GO:0005516">
    <property type="term" value="F:calmodulin binding"/>
    <property type="evidence" value="ECO:0007669"/>
    <property type="project" value="TreeGrafter"/>
</dbReference>
<name>A0A8J6AVC2_GALPY</name>
<keyword evidence="4" id="KW-1185">Reference proteome</keyword>
<gene>
    <name evidence="3" type="ORF">J0S82_002049</name>
</gene>
<feature type="region of interest" description="Disordered" evidence="2">
    <location>
        <begin position="117"/>
        <end position="137"/>
    </location>
</feature>
<dbReference type="AlphaFoldDB" id="A0A8J6AVC2"/>